<name>A0A8D4VTF5_9GAMM</name>
<reference evidence="2" key="1">
    <citation type="submission" date="2019-06" db="EMBL/GenBank/DDBJ databases">
        <title>Complete genome sequence of Methylogaea oryzae strain JCM16910.</title>
        <authorList>
            <person name="Asakawa S."/>
        </authorList>
    </citation>
    <scope>NUCLEOTIDE SEQUENCE</scope>
    <source>
        <strain evidence="2">E10</strain>
    </source>
</reference>
<dbReference type="PIRSF" id="PIRSF016817">
    <property type="entry name" value="UCP016817_carboligase"/>
    <property type="match status" value="1"/>
</dbReference>
<protein>
    <recommendedName>
        <fullName evidence="1">ATP-grasp fold PylC-type domain-containing protein</fullName>
    </recommendedName>
</protein>
<dbReference type="GO" id="GO:0005524">
    <property type="term" value="F:ATP binding"/>
    <property type="evidence" value="ECO:0007669"/>
    <property type="project" value="InterPro"/>
</dbReference>
<proteinExistence type="predicted"/>
<dbReference type="InterPro" id="IPR003806">
    <property type="entry name" value="ATP-grasp_PylC-type"/>
</dbReference>
<dbReference type="GO" id="GO:0046872">
    <property type="term" value="F:metal ion binding"/>
    <property type="evidence" value="ECO:0007669"/>
    <property type="project" value="InterPro"/>
</dbReference>
<evidence type="ECO:0000313" key="2">
    <source>
        <dbReference type="EMBL" id="BBL72282.1"/>
    </source>
</evidence>
<dbReference type="InterPro" id="IPR016677">
    <property type="entry name" value="UCP016817_carboligase"/>
</dbReference>
<dbReference type="AlphaFoldDB" id="A0A8D4VTF5"/>
<evidence type="ECO:0000259" key="1">
    <source>
        <dbReference type="Pfam" id="PF02655"/>
    </source>
</evidence>
<keyword evidence="3" id="KW-1185">Reference proteome</keyword>
<gene>
    <name evidence="2" type="ORF">MoryE10_28880</name>
</gene>
<accession>A0A8D4VTF5</accession>
<dbReference type="Proteomes" id="UP000824988">
    <property type="component" value="Chromosome"/>
</dbReference>
<dbReference type="EMBL" id="AP019782">
    <property type="protein sequence ID" value="BBL72282.1"/>
    <property type="molecule type" value="Genomic_DNA"/>
</dbReference>
<dbReference type="RefSeq" id="WP_221047466.1">
    <property type="nucleotide sequence ID" value="NZ_AP019782.1"/>
</dbReference>
<evidence type="ECO:0000313" key="3">
    <source>
        <dbReference type="Proteomes" id="UP000824988"/>
    </source>
</evidence>
<dbReference type="Pfam" id="PF02655">
    <property type="entry name" value="ATP-grasp_3"/>
    <property type="match status" value="1"/>
</dbReference>
<dbReference type="KEGG" id="moz:MoryE10_28880"/>
<organism evidence="2 3">
    <name type="scientific">Methylogaea oryzae</name>
    <dbReference type="NCBI Taxonomy" id="1295382"/>
    <lineage>
        <taxon>Bacteria</taxon>
        <taxon>Pseudomonadati</taxon>
        <taxon>Pseudomonadota</taxon>
        <taxon>Gammaproteobacteria</taxon>
        <taxon>Methylococcales</taxon>
        <taxon>Methylococcaceae</taxon>
        <taxon>Methylogaea</taxon>
    </lineage>
</organism>
<feature type="domain" description="ATP-grasp fold PylC-type" evidence="1">
    <location>
        <begin position="118"/>
        <end position="264"/>
    </location>
</feature>
<sequence>MPEHGASVVILAQSGRMLAQSAARAGWRTRVLDLYGDEDTRACSERCALVDDGGGFDHGRVLDELRRAAAEGARGLVYGSGLECAPDWLDEIAGLLPVWGNSPDVLRWLKSPPRFFALLDELGIPYPESCFQPPDCPDGWLLKPGCGEGGKGVAFCAASAVQDGAYYQRHIAGTPMSALFLADGNHVRLVGFNALWTTGAAGQPFGFAGASNRPDLPPVWRGRVADWTGRLARRVGLKGLGSLDFVYDGDRCWALEVNPRPSATLALYDADFPDGLLAAHVRACGGALPESVPLSMARAMRIVYAPRRLKVPAGVVWPSWCADLPAAESEIAAGEPLCSVAVEGGVQDLPRLSRERERMALELCRPL</sequence>